<evidence type="ECO:0000313" key="2">
    <source>
        <dbReference type="Proteomes" id="UP000054843"/>
    </source>
</evidence>
<dbReference type="EMBL" id="JYDO01000171">
    <property type="protein sequence ID" value="KRZ68222.1"/>
    <property type="molecule type" value="Genomic_DNA"/>
</dbReference>
<comment type="caution">
    <text evidence="1">The sequence shown here is derived from an EMBL/GenBank/DDBJ whole genome shotgun (WGS) entry which is preliminary data.</text>
</comment>
<organism evidence="1 2">
    <name type="scientific">Trichinella papuae</name>
    <dbReference type="NCBI Taxonomy" id="268474"/>
    <lineage>
        <taxon>Eukaryota</taxon>
        <taxon>Metazoa</taxon>
        <taxon>Ecdysozoa</taxon>
        <taxon>Nematoda</taxon>
        <taxon>Enoplea</taxon>
        <taxon>Dorylaimia</taxon>
        <taxon>Trichinellida</taxon>
        <taxon>Trichinellidae</taxon>
        <taxon>Trichinella</taxon>
    </lineage>
</organism>
<dbReference type="AlphaFoldDB" id="A0A0V1M9Z5"/>
<dbReference type="OrthoDB" id="10400451at2759"/>
<proteinExistence type="predicted"/>
<evidence type="ECO:0000313" key="1">
    <source>
        <dbReference type="EMBL" id="KRZ68222.1"/>
    </source>
</evidence>
<reference evidence="1 2" key="1">
    <citation type="submission" date="2015-01" db="EMBL/GenBank/DDBJ databases">
        <title>Evolution of Trichinella species and genotypes.</title>
        <authorList>
            <person name="Korhonen P.K."/>
            <person name="Edoardo P."/>
            <person name="Giuseppe L.R."/>
            <person name="Gasser R.B."/>
        </authorList>
    </citation>
    <scope>NUCLEOTIDE SEQUENCE [LARGE SCALE GENOMIC DNA]</scope>
    <source>
        <strain evidence="1">ISS1980</strain>
    </source>
</reference>
<accession>A0A0V1M9Z5</accession>
<sequence>MTRCFYADNAAAMEMLEMLSLVVNTNIFFGIEKWQIFGKRALPNSTLYQFYFVEPQARPASLLGSLNHQLDVPIDH</sequence>
<dbReference type="Proteomes" id="UP000054843">
    <property type="component" value="Unassembled WGS sequence"/>
</dbReference>
<name>A0A0V1M9Z5_9BILA</name>
<keyword evidence="2" id="KW-1185">Reference proteome</keyword>
<protein>
    <submittedName>
        <fullName evidence="1">Uncharacterized protein</fullName>
    </submittedName>
</protein>
<gene>
    <name evidence="1" type="ORF">T10_155</name>
</gene>